<accession>A0A9D4AY86</accession>
<dbReference type="EMBL" id="JAHDVG010000480">
    <property type="protein sequence ID" value="KAH1174299.1"/>
    <property type="molecule type" value="Genomic_DNA"/>
</dbReference>
<feature type="region of interest" description="Disordered" evidence="1">
    <location>
        <begin position="77"/>
        <end position="102"/>
    </location>
</feature>
<reference evidence="2" key="1">
    <citation type="submission" date="2021-09" db="EMBL/GenBank/DDBJ databases">
        <title>The genome of Mauremys mutica provides insights into the evolution of semi-aquatic lifestyle.</title>
        <authorList>
            <person name="Gong S."/>
            <person name="Gao Y."/>
        </authorList>
    </citation>
    <scope>NUCLEOTIDE SEQUENCE</scope>
    <source>
        <strain evidence="2">MM-2020</strain>
        <tissue evidence="2">Muscle</tissue>
    </source>
</reference>
<protein>
    <submittedName>
        <fullName evidence="2">Uncharacterized protein</fullName>
    </submittedName>
</protein>
<proteinExistence type="predicted"/>
<evidence type="ECO:0000256" key="1">
    <source>
        <dbReference type="SAM" id="MobiDB-lite"/>
    </source>
</evidence>
<name>A0A9D4AY86_9SAUR</name>
<feature type="region of interest" description="Disordered" evidence="1">
    <location>
        <begin position="1"/>
        <end position="20"/>
    </location>
</feature>
<organism evidence="2 3">
    <name type="scientific">Mauremys mutica</name>
    <name type="common">yellowpond turtle</name>
    <dbReference type="NCBI Taxonomy" id="74926"/>
    <lineage>
        <taxon>Eukaryota</taxon>
        <taxon>Metazoa</taxon>
        <taxon>Chordata</taxon>
        <taxon>Craniata</taxon>
        <taxon>Vertebrata</taxon>
        <taxon>Euteleostomi</taxon>
        <taxon>Archelosauria</taxon>
        <taxon>Testudinata</taxon>
        <taxon>Testudines</taxon>
        <taxon>Cryptodira</taxon>
        <taxon>Durocryptodira</taxon>
        <taxon>Testudinoidea</taxon>
        <taxon>Geoemydidae</taxon>
        <taxon>Geoemydinae</taxon>
        <taxon>Mauremys</taxon>
    </lineage>
</organism>
<comment type="caution">
    <text evidence="2">The sequence shown here is derived from an EMBL/GenBank/DDBJ whole genome shotgun (WGS) entry which is preliminary data.</text>
</comment>
<sequence>MSHAHSPVRSMGPERWDVGSHWGPEWRQVLVPSRGHAGVLSHPPPCVIPAPRGTSIGICGKGGDRDQRVGVSHVLTGAQTEPRSSPGIEPAPFNAQSPENFS</sequence>
<gene>
    <name evidence="2" type="ORF">KIL84_002443</name>
</gene>
<keyword evidence="3" id="KW-1185">Reference proteome</keyword>
<dbReference type="AlphaFoldDB" id="A0A9D4AY86"/>
<dbReference type="Proteomes" id="UP000827986">
    <property type="component" value="Unassembled WGS sequence"/>
</dbReference>
<evidence type="ECO:0000313" key="3">
    <source>
        <dbReference type="Proteomes" id="UP000827986"/>
    </source>
</evidence>
<evidence type="ECO:0000313" key="2">
    <source>
        <dbReference type="EMBL" id="KAH1174299.1"/>
    </source>
</evidence>